<feature type="compositionally biased region" description="Low complexity" evidence="1">
    <location>
        <begin position="320"/>
        <end position="337"/>
    </location>
</feature>
<feature type="compositionally biased region" description="Low complexity" evidence="1">
    <location>
        <begin position="71"/>
        <end position="90"/>
    </location>
</feature>
<feature type="region of interest" description="Disordered" evidence="1">
    <location>
        <begin position="71"/>
        <end position="139"/>
    </location>
</feature>
<reference evidence="2 3" key="2">
    <citation type="submission" date="2018-11" db="EMBL/GenBank/DDBJ databases">
        <authorList>
            <consortium name="Pathogen Informatics"/>
        </authorList>
    </citation>
    <scope>NUCLEOTIDE SEQUENCE [LARGE SCALE GENOMIC DNA]</scope>
</reference>
<protein>
    <submittedName>
        <fullName evidence="4">SH2 domain-containing protein</fullName>
    </submittedName>
</protein>
<gene>
    <name evidence="2" type="ORF">HDID_LOCUS3610</name>
</gene>
<feature type="compositionally biased region" description="Low complexity" evidence="1">
    <location>
        <begin position="361"/>
        <end position="370"/>
    </location>
</feature>
<reference evidence="4" key="1">
    <citation type="submission" date="2016-04" db="UniProtKB">
        <authorList>
            <consortium name="WormBaseParasite"/>
        </authorList>
    </citation>
    <scope>IDENTIFICATION</scope>
</reference>
<feature type="compositionally biased region" description="Polar residues" evidence="1">
    <location>
        <begin position="128"/>
        <end position="139"/>
    </location>
</feature>
<accession>A0A158QDS7</accession>
<dbReference type="OrthoDB" id="6277663at2759"/>
<proteinExistence type="predicted"/>
<feature type="region of interest" description="Disordered" evidence="1">
    <location>
        <begin position="273"/>
        <end position="370"/>
    </location>
</feature>
<dbReference type="EMBL" id="UYSG01001135">
    <property type="protein sequence ID" value="VDL35811.1"/>
    <property type="molecule type" value="Genomic_DNA"/>
</dbReference>
<evidence type="ECO:0000256" key="1">
    <source>
        <dbReference type="SAM" id="MobiDB-lite"/>
    </source>
</evidence>
<dbReference type="Proteomes" id="UP000274504">
    <property type="component" value="Unassembled WGS sequence"/>
</dbReference>
<evidence type="ECO:0000313" key="4">
    <source>
        <dbReference type="WBParaSite" id="HDID_0000361201-mRNA-1"/>
    </source>
</evidence>
<organism evidence="4">
    <name type="scientific">Hymenolepis diminuta</name>
    <name type="common">Rat tapeworm</name>
    <dbReference type="NCBI Taxonomy" id="6216"/>
    <lineage>
        <taxon>Eukaryota</taxon>
        <taxon>Metazoa</taxon>
        <taxon>Spiralia</taxon>
        <taxon>Lophotrochozoa</taxon>
        <taxon>Platyhelminthes</taxon>
        <taxon>Cestoda</taxon>
        <taxon>Eucestoda</taxon>
        <taxon>Cyclophyllidea</taxon>
        <taxon>Hymenolepididae</taxon>
        <taxon>Hymenolepis</taxon>
    </lineage>
</organism>
<feature type="compositionally biased region" description="Acidic residues" evidence="1">
    <location>
        <begin position="100"/>
        <end position="126"/>
    </location>
</feature>
<evidence type="ECO:0000313" key="3">
    <source>
        <dbReference type="Proteomes" id="UP000274504"/>
    </source>
</evidence>
<dbReference type="AlphaFoldDB" id="A0A158QDS7"/>
<feature type="region of interest" description="Disordered" evidence="1">
    <location>
        <begin position="212"/>
        <end position="258"/>
    </location>
</feature>
<name>A0A158QDS7_HYMDI</name>
<feature type="compositionally biased region" description="Low complexity" evidence="1">
    <location>
        <begin position="213"/>
        <end position="231"/>
    </location>
</feature>
<sequence length="512" mass="53011">MNGCSTFRRRKTGADSLINGGGSMLGGGGGDALSLFDHNQSISGAPTVRSASSSSSLGLLPINCDANSGVGSLGDSGSSNEVGDGNGVDANGDHHAATNDSDDGSDEDGGTTEGCLTEDDDNDETLEQSNHANGISTINTAPSTTMVGIMATPRFLRLQNCYFVVTNDDGGGYIGKKSVLYPNQALPPPVYTNISKLQAAAQRGVVGVKKDASSSAAATGSSTVVSSNGTAKSRRAESPPMYDTHQSDGRKFSQPTATISKGGMATLLRSLSISGRPPGLVQPNPPLSQSQQAPCEGAGEGLGLSPPHTSSMTPVIADQATTSPSPHASTPSSPPSSYAEARSRIDAIFSGHRTNSPQPPTNSSSIDPLGVEGLDLGGVGNTSTFRRRRLPQFQQQSQTLTRTAGINLMRGSMFQLNTASTSATTAASSNGSVDMEGRSGYGYGPRQTPMTPGPGRRAPVSVDYLSHKIHLSSFNLLSLYFRLIDLPILYCTYHGKIHLHIACAMVTNCVVV</sequence>
<evidence type="ECO:0000313" key="2">
    <source>
        <dbReference type="EMBL" id="VDL35811.1"/>
    </source>
</evidence>
<dbReference type="WBParaSite" id="HDID_0000361201-mRNA-1">
    <property type="protein sequence ID" value="HDID_0000361201-mRNA-1"/>
    <property type="gene ID" value="HDID_0000361201"/>
</dbReference>